<dbReference type="Proteomes" id="UP001233999">
    <property type="component" value="Unassembled WGS sequence"/>
</dbReference>
<sequence length="71" mass="8110">MVTTGMDHSVFERSLIILENEHARTEDKIVACVELEGYLNAVSKNKTDVTSQPIRSLWEKLVKVLLHCLEK</sequence>
<organism evidence="1 2">
    <name type="scientific">Diploptera punctata</name>
    <name type="common">Pacific beetle cockroach</name>
    <dbReference type="NCBI Taxonomy" id="6984"/>
    <lineage>
        <taxon>Eukaryota</taxon>
        <taxon>Metazoa</taxon>
        <taxon>Ecdysozoa</taxon>
        <taxon>Arthropoda</taxon>
        <taxon>Hexapoda</taxon>
        <taxon>Insecta</taxon>
        <taxon>Pterygota</taxon>
        <taxon>Neoptera</taxon>
        <taxon>Polyneoptera</taxon>
        <taxon>Dictyoptera</taxon>
        <taxon>Blattodea</taxon>
        <taxon>Blaberoidea</taxon>
        <taxon>Blaberidae</taxon>
        <taxon>Diplopterinae</taxon>
        <taxon>Diploptera</taxon>
    </lineage>
</organism>
<name>A0AAD8A1U0_DIPPU</name>
<feature type="non-terminal residue" evidence="1">
    <location>
        <position position="1"/>
    </location>
</feature>
<dbReference type="EMBL" id="JASPKZ010004216">
    <property type="protein sequence ID" value="KAJ9590431.1"/>
    <property type="molecule type" value="Genomic_DNA"/>
</dbReference>
<comment type="caution">
    <text evidence="1">The sequence shown here is derived from an EMBL/GenBank/DDBJ whole genome shotgun (WGS) entry which is preliminary data.</text>
</comment>
<gene>
    <name evidence="1" type="ORF">L9F63_016518</name>
</gene>
<protein>
    <submittedName>
        <fullName evidence="1">Uncharacterized protein</fullName>
    </submittedName>
</protein>
<dbReference type="AlphaFoldDB" id="A0AAD8A1U0"/>
<reference evidence="1" key="2">
    <citation type="submission" date="2023-05" db="EMBL/GenBank/DDBJ databases">
        <authorList>
            <person name="Fouks B."/>
        </authorList>
    </citation>
    <scope>NUCLEOTIDE SEQUENCE</scope>
    <source>
        <strain evidence="1">Stay&amp;Tobe</strain>
        <tissue evidence="1">Testes</tissue>
    </source>
</reference>
<proteinExistence type="predicted"/>
<evidence type="ECO:0000313" key="1">
    <source>
        <dbReference type="EMBL" id="KAJ9590431.1"/>
    </source>
</evidence>
<evidence type="ECO:0000313" key="2">
    <source>
        <dbReference type="Proteomes" id="UP001233999"/>
    </source>
</evidence>
<keyword evidence="2" id="KW-1185">Reference proteome</keyword>
<accession>A0AAD8A1U0</accession>
<reference evidence="1" key="1">
    <citation type="journal article" date="2023" name="IScience">
        <title>Live-bearing cockroach genome reveals convergent evolutionary mechanisms linked to viviparity in insects and beyond.</title>
        <authorList>
            <person name="Fouks B."/>
            <person name="Harrison M.C."/>
            <person name="Mikhailova A.A."/>
            <person name="Marchal E."/>
            <person name="English S."/>
            <person name="Carruthers M."/>
            <person name="Jennings E.C."/>
            <person name="Chiamaka E.L."/>
            <person name="Frigard R.A."/>
            <person name="Pippel M."/>
            <person name="Attardo G.M."/>
            <person name="Benoit J.B."/>
            <person name="Bornberg-Bauer E."/>
            <person name="Tobe S.S."/>
        </authorList>
    </citation>
    <scope>NUCLEOTIDE SEQUENCE</scope>
    <source>
        <strain evidence="1">Stay&amp;Tobe</strain>
    </source>
</reference>